<dbReference type="PANTHER" id="PTHR48081">
    <property type="entry name" value="AB HYDROLASE SUPERFAMILY PROTEIN C4A8.06C"/>
    <property type="match status" value="1"/>
</dbReference>
<comment type="caution">
    <text evidence="3">The sequence shown here is derived from an EMBL/GenBank/DDBJ whole genome shotgun (WGS) entry which is preliminary data.</text>
</comment>
<accession>A0AAN4W3B7</accession>
<dbReference type="GO" id="GO:0016787">
    <property type="term" value="F:hydrolase activity"/>
    <property type="evidence" value="ECO:0007669"/>
    <property type="project" value="UniProtKB-KW"/>
</dbReference>
<evidence type="ECO:0000313" key="4">
    <source>
        <dbReference type="Proteomes" id="UP001310022"/>
    </source>
</evidence>
<organism evidence="3 4">
    <name type="scientific">Persicobacter diffluens</name>
    <dbReference type="NCBI Taxonomy" id="981"/>
    <lineage>
        <taxon>Bacteria</taxon>
        <taxon>Pseudomonadati</taxon>
        <taxon>Bacteroidota</taxon>
        <taxon>Cytophagia</taxon>
        <taxon>Cytophagales</taxon>
        <taxon>Persicobacteraceae</taxon>
        <taxon>Persicobacter</taxon>
    </lineage>
</organism>
<reference evidence="3 4" key="1">
    <citation type="submission" date="2021-12" db="EMBL/GenBank/DDBJ databases">
        <title>Genome sequencing of bacteria with rrn-lacking chromosome and rrn-plasmid.</title>
        <authorList>
            <person name="Anda M."/>
            <person name="Iwasaki W."/>
        </authorList>
    </citation>
    <scope>NUCLEOTIDE SEQUENCE [LARGE SCALE GENOMIC DNA]</scope>
    <source>
        <strain evidence="3 4">NBRC 15940</strain>
    </source>
</reference>
<dbReference type="PANTHER" id="PTHR48081:SF6">
    <property type="entry name" value="PEPTIDASE S9 PROLYL OLIGOPEPTIDASE CATALYTIC DOMAIN-CONTAINING PROTEIN"/>
    <property type="match status" value="1"/>
</dbReference>
<dbReference type="AlphaFoldDB" id="A0AAN4W3B7"/>
<dbReference type="EMBL" id="BQKE01000003">
    <property type="protein sequence ID" value="GJM63931.1"/>
    <property type="molecule type" value="Genomic_DNA"/>
</dbReference>
<evidence type="ECO:0000256" key="1">
    <source>
        <dbReference type="ARBA" id="ARBA00022801"/>
    </source>
</evidence>
<dbReference type="Gene3D" id="3.40.50.1820">
    <property type="entry name" value="alpha/beta hydrolase"/>
    <property type="match status" value="1"/>
</dbReference>
<evidence type="ECO:0000259" key="2">
    <source>
        <dbReference type="Pfam" id="PF07859"/>
    </source>
</evidence>
<sequence>MACQGPKVYNISALEQQVEVASPGLMAIMNPPDLLHEVGQARLWYYPAGGVNLPAVLICPGGGYGKLAIEKEGRQVAKWCNSLGLSAFVLEYRLPVAPFDHPQLAPVEDGQFALKWLKEQGSNLGLNTEKIGVIGFSAGGHLSACLSSPLEAGQPAPDFSILVYPVISMEDAITHKGSRWHLLGANPTKKLLKQYSAEKRVSERTPKTFLVHAQDDKAVISKNSDLYMEACENQGVDVEYFEMQSGGHGFGMQENDFGEDWTTFVRIWLMEQEII</sequence>
<keyword evidence="4" id="KW-1185">Reference proteome</keyword>
<dbReference type="Proteomes" id="UP001310022">
    <property type="component" value="Unassembled WGS sequence"/>
</dbReference>
<name>A0AAN4W3B7_9BACT</name>
<proteinExistence type="predicted"/>
<dbReference type="InterPro" id="IPR013094">
    <property type="entry name" value="AB_hydrolase_3"/>
</dbReference>
<dbReference type="InterPro" id="IPR029058">
    <property type="entry name" value="AB_hydrolase_fold"/>
</dbReference>
<protein>
    <recommendedName>
        <fullName evidence="2">Alpha/beta hydrolase fold-3 domain-containing protein</fullName>
    </recommendedName>
</protein>
<dbReference type="InterPro" id="IPR050300">
    <property type="entry name" value="GDXG_lipolytic_enzyme"/>
</dbReference>
<dbReference type="Pfam" id="PF07859">
    <property type="entry name" value="Abhydrolase_3"/>
    <property type="match status" value="1"/>
</dbReference>
<gene>
    <name evidence="3" type="ORF">PEDI_44830</name>
</gene>
<evidence type="ECO:0000313" key="3">
    <source>
        <dbReference type="EMBL" id="GJM63931.1"/>
    </source>
</evidence>
<keyword evidence="1" id="KW-0378">Hydrolase</keyword>
<dbReference type="SUPFAM" id="SSF53474">
    <property type="entry name" value="alpha/beta-Hydrolases"/>
    <property type="match status" value="1"/>
</dbReference>
<feature type="domain" description="Alpha/beta hydrolase fold-3" evidence="2">
    <location>
        <begin position="61"/>
        <end position="250"/>
    </location>
</feature>